<proteinExistence type="predicted"/>
<keyword evidence="1" id="KW-1185">Reference proteome</keyword>
<dbReference type="RefSeq" id="XP_040964539.1">
    <property type="nucleotide sequence ID" value="XM_041108605.1"/>
</dbReference>
<dbReference type="Proteomes" id="UP000818029">
    <property type="component" value="Chromosome D13"/>
</dbReference>
<evidence type="ECO:0000313" key="1">
    <source>
        <dbReference type="Proteomes" id="UP000818029"/>
    </source>
</evidence>
<organism evidence="1 2">
    <name type="scientific">Gossypium hirsutum</name>
    <name type="common">Upland cotton</name>
    <name type="synonym">Gossypium mexicanum</name>
    <dbReference type="NCBI Taxonomy" id="3635"/>
    <lineage>
        <taxon>Eukaryota</taxon>
        <taxon>Viridiplantae</taxon>
        <taxon>Streptophyta</taxon>
        <taxon>Embryophyta</taxon>
        <taxon>Tracheophyta</taxon>
        <taxon>Spermatophyta</taxon>
        <taxon>Magnoliopsida</taxon>
        <taxon>eudicotyledons</taxon>
        <taxon>Gunneridae</taxon>
        <taxon>Pentapetalae</taxon>
        <taxon>rosids</taxon>
        <taxon>malvids</taxon>
        <taxon>Malvales</taxon>
        <taxon>Malvaceae</taxon>
        <taxon>Malvoideae</taxon>
        <taxon>Gossypium</taxon>
    </lineage>
</organism>
<reference evidence="2" key="2">
    <citation type="submission" date="2025-08" db="UniProtKB">
        <authorList>
            <consortium name="RefSeq"/>
        </authorList>
    </citation>
    <scope>IDENTIFICATION</scope>
</reference>
<sequence length="100" mass="11184">MGVLLFSLEKKNLSTLSLCAARRFIASFEGSLNLALNSDDNGGRAKGPIVRPGVRRGTWRVQRRGRAHTESRHMRREGEEVLLLRRWEPLLLGFLASGLG</sequence>
<evidence type="ECO:0000313" key="2">
    <source>
        <dbReference type="RefSeq" id="XP_040964539.1"/>
    </source>
</evidence>
<accession>A0ABM3BBU9</accession>
<reference evidence="1" key="1">
    <citation type="journal article" date="2020" name="Nat. Genet.">
        <title>Genomic diversifications of five Gossypium allopolyploid species and their impact on cotton improvement.</title>
        <authorList>
            <person name="Chen Z.J."/>
            <person name="Sreedasyam A."/>
            <person name="Ando A."/>
            <person name="Song Q."/>
            <person name="De Santiago L.M."/>
            <person name="Hulse-Kemp A.M."/>
            <person name="Ding M."/>
            <person name="Ye W."/>
            <person name="Kirkbride R.C."/>
            <person name="Jenkins J."/>
            <person name="Plott C."/>
            <person name="Lovell J."/>
            <person name="Lin Y.M."/>
            <person name="Vaughn R."/>
            <person name="Liu B."/>
            <person name="Simpson S."/>
            <person name="Scheffler B.E."/>
            <person name="Wen L."/>
            <person name="Saski C.A."/>
            <person name="Grover C.E."/>
            <person name="Hu G."/>
            <person name="Conover J.L."/>
            <person name="Carlson J.W."/>
            <person name="Shu S."/>
            <person name="Boston L.B."/>
            <person name="Williams M."/>
            <person name="Peterson D.G."/>
            <person name="McGee K."/>
            <person name="Jones D.C."/>
            <person name="Wendel J.F."/>
            <person name="Stelly D.M."/>
            <person name="Grimwood J."/>
            <person name="Schmutz J."/>
        </authorList>
    </citation>
    <scope>NUCLEOTIDE SEQUENCE [LARGE SCALE GENOMIC DNA]</scope>
    <source>
        <strain evidence="1">cv. TM-1</strain>
    </source>
</reference>
<name>A0ABM3BBU9_GOSHI</name>
<protein>
    <submittedName>
        <fullName evidence="2">Uncharacterized protein</fullName>
    </submittedName>
</protein>
<dbReference type="GeneID" id="121224952"/>
<gene>
    <name evidence="2" type="primary">LOC121224952</name>
</gene>